<feature type="chain" id="PRO_5045072293" evidence="1">
    <location>
        <begin position="30"/>
        <end position="380"/>
    </location>
</feature>
<reference evidence="2 3" key="1">
    <citation type="submission" date="2023-02" db="EMBL/GenBank/DDBJ databases">
        <authorList>
            <person name="Mo P."/>
        </authorList>
    </citation>
    <scope>NUCLEOTIDE SEQUENCE [LARGE SCALE GENOMIC DNA]</scope>
    <source>
        <strain evidence="2 3">HUAS 3</strain>
    </source>
</reference>
<dbReference type="Gene3D" id="3.40.190.10">
    <property type="entry name" value="Periplasmic binding protein-like II"/>
    <property type="match status" value="3"/>
</dbReference>
<evidence type="ECO:0000313" key="2">
    <source>
        <dbReference type="EMBL" id="WDZ87479.1"/>
    </source>
</evidence>
<protein>
    <submittedName>
        <fullName evidence="2">ABC transporter substrate-binding protein</fullName>
    </submittedName>
</protein>
<organism evidence="2 3">
    <name type="scientific">Micromonospora cathayae</name>
    <dbReference type="NCBI Taxonomy" id="3028804"/>
    <lineage>
        <taxon>Bacteria</taxon>
        <taxon>Bacillati</taxon>
        <taxon>Actinomycetota</taxon>
        <taxon>Actinomycetes</taxon>
        <taxon>Micromonosporales</taxon>
        <taxon>Micromonosporaceae</taxon>
        <taxon>Micromonospora</taxon>
    </lineage>
</organism>
<keyword evidence="3" id="KW-1185">Reference proteome</keyword>
<gene>
    <name evidence="2" type="ORF">PVK37_14240</name>
</gene>
<proteinExistence type="predicted"/>
<dbReference type="EMBL" id="CP118615">
    <property type="protein sequence ID" value="WDZ87479.1"/>
    <property type="molecule type" value="Genomic_DNA"/>
</dbReference>
<dbReference type="PROSITE" id="PS51257">
    <property type="entry name" value="PROKAR_LIPOPROTEIN"/>
    <property type="match status" value="1"/>
</dbReference>
<keyword evidence="1" id="KW-0732">Signal</keyword>
<dbReference type="Pfam" id="PF13379">
    <property type="entry name" value="NMT1_2"/>
    <property type="match status" value="1"/>
</dbReference>
<dbReference type="RefSeq" id="WP_275034449.1">
    <property type="nucleotide sequence ID" value="NZ_CP118615.1"/>
</dbReference>
<dbReference type="Proteomes" id="UP001219605">
    <property type="component" value="Chromosome"/>
</dbReference>
<sequence length="380" mass="40152">MSRTPSVPRTARTLAAGLAVAALTLTAAACNSEAESGGPAADGTTTIRLGISPFQDTMIPIVAEQKGWFKEAGLNVELKSLAWDAIMPAVASGGVDAAINNTTGVVSVANKATNVVYWYAWNPFTEGSALMGKKGSGLKTLDEFVAGGLSEDAARAETFKQLKGRTIVTTMSTDMGKQVVAALESVGLSQKDVKIVDLDPDQGLAAFLSGTGDAYLGGIPQRVRATAEGMPVLASGPDLAPPPINGLVTTTDFVGANEEALLKLVNVFHRIIRYCDANTADCGKIITDRLNQDTGANLTVQGFQDFWQKFELYAPNAKATKELILDPGGVSYWKKTWDGDNAYLTSNGSIPAAVDAGKHFLVEKTWNTYVEKYGADETGY</sequence>
<dbReference type="PANTHER" id="PTHR30024">
    <property type="entry name" value="ALIPHATIC SULFONATES-BINDING PROTEIN-RELATED"/>
    <property type="match status" value="1"/>
</dbReference>
<evidence type="ECO:0000256" key="1">
    <source>
        <dbReference type="SAM" id="SignalP"/>
    </source>
</evidence>
<accession>A0ABY8A018</accession>
<evidence type="ECO:0000313" key="3">
    <source>
        <dbReference type="Proteomes" id="UP001219605"/>
    </source>
</evidence>
<dbReference type="SUPFAM" id="SSF53850">
    <property type="entry name" value="Periplasmic binding protein-like II"/>
    <property type="match status" value="1"/>
</dbReference>
<name>A0ABY8A018_9ACTN</name>
<feature type="signal peptide" evidence="1">
    <location>
        <begin position="1"/>
        <end position="29"/>
    </location>
</feature>